<sequence length="276" mass="32231">MYKACLDRRKAQEKYILNLRYPDKSSDEYLEYLENRTDCNKGSDRDIMRVIEDVDIIRDVRNVKHSVQRTTLVVETDNDQLGFTRLRLVAGGDDENQNAAQVLPTPNITTETYNIHKLYHRHLLDGTKTDAVSGWLLYASFYYVAGQFDVTLRLTDYVLSRCLPDMVLTGCVYYNAESINNYRNHVHSTMTLNDKMRIATVRHVMYLQHSSLIPRELQLEVKDQVILMPPTVLCHCLRFLCYHLLGDISNTQQALHDLYLTVKCRNYILSHLFLFQ</sequence>
<evidence type="ECO:0000313" key="2">
    <source>
        <dbReference type="Proteomes" id="UP000507470"/>
    </source>
</evidence>
<dbReference type="Proteomes" id="UP000507470">
    <property type="component" value="Unassembled WGS sequence"/>
</dbReference>
<dbReference type="EC" id="3.4.11.4" evidence="1"/>
<proteinExistence type="predicted"/>
<evidence type="ECO:0000313" key="1">
    <source>
        <dbReference type="EMBL" id="CAC5383823.1"/>
    </source>
</evidence>
<dbReference type="GO" id="GO:0045148">
    <property type="term" value="F:tripeptide aminopeptidase activity"/>
    <property type="evidence" value="ECO:0007669"/>
    <property type="project" value="UniProtKB-EC"/>
</dbReference>
<keyword evidence="1" id="KW-0031">Aminopeptidase</keyword>
<dbReference type="EMBL" id="CACVKT020003448">
    <property type="protein sequence ID" value="CAC5383823.1"/>
    <property type="molecule type" value="Genomic_DNA"/>
</dbReference>
<keyword evidence="1" id="KW-0645">Protease</keyword>
<name>A0A6J8BJD9_MYTCO</name>
<keyword evidence="1" id="KW-0378">Hydrolase</keyword>
<dbReference type="OrthoDB" id="6054650at2759"/>
<keyword evidence="2" id="KW-1185">Reference proteome</keyword>
<dbReference type="AlphaFoldDB" id="A0A6J8BJD9"/>
<gene>
    <name evidence="1" type="ORF">MCOR_19524</name>
</gene>
<organism evidence="1 2">
    <name type="scientific">Mytilus coruscus</name>
    <name type="common">Sea mussel</name>
    <dbReference type="NCBI Taxonomy" id="42192"/>
    <lineage>
        <taxon>Eukaryota</taxon>
        <taxon>Metazoa</taxon>
        <taxon>Spiralia</taxon>
        <taxon>Lophotrochozoa</taxon>
        <taxon>Mollusca</taxon>
        <taxon>Bivalvia</taxon>
        <taxon>Autobranchia</taxon>
        <taxon>Pteriomorphia</taxon>
        <taxon>Mytilida</taxon>
        <taxon>Mytiloidea</taxon>
        <taxon>Mytilidae</taxon>
        <taxon>Mytilinae</taxon>
        <taxon>Mytilus</taxon>
    </lineage>
</organism>
<accession>A0A6J8BJD9</accession>
<protein>
    <submittedName>
        <fullName evidence="1">PepT</fullName>
        <ecNumber evidence="1">3.4.11.4</ecNumber>
    </submittedName>
</protein>
<reference evidence="1 2" key="1">
    <citation type="submission" date="2020-06" db="EMBL/GenBank/DDBJ databases">
        <authorList>
            <person name="Li R."/>
            <person name="Bekaert M."/>
        </authorList>
    </citation>
    <scope>NUCLEOTIDE SEQUENCE [LARGE SCALE GENOMIC DNA]</scope>
    <source>
        <strain evidence="2">wild</strain>
    </source>
</reference>